<organism evidence="1 2">
    <name type="scientific">Agrocybe pediades</name>
    <dbReference type="NCBI Taxonomy" id="84607"/>
    <lineage>
        <taxon>Eukaryota</taxon>
        <taxon>Fungi</taxon>
        <taxon>Dikarya</taxon>
        <taxon>Basidiomycota</taxon>
        <taxon>Agaricomycotina</taxon>
        <taxon>Agaricomycetes</taxon>
        <taxon>Agaricomycetidae</taxon>
        <taxon>Agaricales</taxon>
        <taxon>Agaricineae</taxon>
        <taxon>Strophariaceae</taxon>
        <taxon>Agrocybe</taxon>
    </lineage>
</organism>
<evidence type="ECO:0000313" key="1">
    <source>
        <dbReference type="EMBL" id="KAF4612054.1"/>
    </source>
</evidence>
<protein>
    <recommendedName>
        <fullName evidence="3">F-box domain-containing protein</fullName>
    </recommendedName>
</protein>
<name>A0A8H4QJI4_9AGAR</name>
<evidence type="ECO:0000313" key="2">
    <source>
        <dbReference type="Proteomes" id="UP000521872"/>
    </source>
</evidence>
<dbReference type="Proteomes" id="UP000521872">
    <property type="component" value="Unassembled WGS sequence"/>
</dbReference>
<evidence type="ECO:0008006" key="3">
    <source>
        <dbReference type="Google" id="ProtNLM"/>
    </source>
</evidence>
<proteinExistence type="predicted"/>
<dbReference type="AlphaFoldDB" id="A0A8H4QJI4"/>
<keyword evidence="2" id="KW-1185">Reference proteome</keyword>
<reference evidence="1 2" key="1">
    <citation type="submission" date="2019-12" db="EMBL/GenBank/DDBJ databases">
        <authorList>
            <person name="Floudas D."/>
            <person name="Bentzer J."/>
            <person name="Ahren D."/>
            <person name="Johansson T."/>
            <person name="Persson P."/>
            <person name="Tunlid A."/>
        </authorList>
    </citation>
    <scope>NUCLEOTIDE SEQUENCE [LARGE SCALE GENOMIC DNA]</scope>
    <source>
        <strain evidence="1 2">CBS 102.39</strain>
    </source>
</reference>
<accession>A0A8H4QJI4</accession>
<sequence>MSSSTSHDLSKYAETQLQGPINLDVLWRILQILSDPEEPDEETRFKAVYNTAQVCRAWRRFTLDSASIWASMVYLNVLNKSSPQFREEFMRRTGNAPLSIYGTLDTWPEVPVLRPQQVFFLSLFSQLRRIRIFRVCIQKGTFSLKSGDLDVLWTSPALILEEFDLHGKDYFAIYPPKIPDVRLFKDHAPRLRIFSWPELVFSYNVSWAEQLMIRDVIIHPVFTAHHALNIIRRFPGARTLTYAHIPGRKQSEDAPAPPLPSLNLPHLSRITIQGPPNVCFAMLSHITPNPSCSLTADMHGYSQNDPADYDLEPLLMPYIRSAFLREYRDMKKSLSAQFGPRITSFDLKHNEASLLSIDFTSASTELPLRYLTILSSLPLCSIEKLDLETLPENELVLSGLRSLVSNLSSTSLKELFITGRVLACVSMLSTEEIAPLSYLERIELQAGIRELDFKEVVESLVSLLRRLQSVWNKPVVLDVTKYYRRGPSLRSDWRPLEEFQGLTVVFKRHLFGKVYQYVCGTGHPEMLAHHIYKA</sequence>
<gene>
    <name evidence="1" type="ORF">D9613_003611</name>
</gene>
<dbReference type="EMBL" id="JAACJL010000057">
    <property type="protein sequence ID" value="KAF4612054.1"/>
    <property type="molecule type" value="Genomic_DNA"/>
</dbReference>
<comment type="caution">
    <text evidence="1">The sequence shown here is derived from an EMBL/GenBank/DDBJ whole genome shotgun (WGS) entry which is preliminary data.</text>
</comment>